<organism evidence="3 4">
    <name type="scientific">Polarella glacialis</name>
    <name type="common">Dinoflagellate</name>
    <dbReference type="NCBI Taxonomy" id="89957"/>
    <lineage>
        <taxon>Eukaryota</taxon>
        <taxon>Sar</taxon>
        <taxon>Alveolata</taxon>
        <taxon>Dinophyceae</taxon>
        <taxon>Suessiales</taxon>
        <taxon>Suessiaceae</taxon>
        <taxon>Polarella</taxon>
    </lineage>
</organism>
<name>A0A813K5C0_POLGL</name>
<protein>
    <submittedName>
        <fullName evidence="3">Uncharacterized protein</fullName>
    </submittedName>
</protein>
<accession>A0A813K5C0</accession>
<reference evidence="3" key="1">
    <citation type="submission" date="2021-02" db="EMBL/GenBank/DDBJ databases">
        <authorList>
            <person name="Dougan E. K."/>
            <person name="Rhodes N."/>
            <person name="Thang M."/>
            <person name="Chan C."/>
        </authorList>
    </citation>
    <scope>NUCLEOTIDE SEQUENCE</scope>
</reference>
<dbReference type="Proteomes" id="UP000626109">
    <property type="component" value="Unassembled WGS sequence"/>
</dbReference>
<evidence type="ECO:0000313" key="2">
    <source>
        <dbReference type="EMBL" id="CAE8675011.1"/>
    </source>
</evidence>
<feature type="non-terminal residue" evidence="3">
    <location>
        <position position="1"/>
    </location>
</feature>
<dbReference type="EMBL" id="CAJNNW010028754">
    <property type="protein sequence ID" value="CAE8697493.1"/>
    <property type="molecule type" value="Genomic_DNA"/>
</dbReference>
<evidence type="ECO:0000256" key="1">
    <source>
        <dbReference type="SAM" id="MobiDB-lite"/>
    </source>
</evidence>
<evidence type="ECO:0000313" key="4">
    <source>
        <dbReference type="Proteomes" id="UP000626109"/>
    </source>
</evidence>
<proteinExistence type="predicted"/>
<evidence type="ECO:0000313" key="3">
    <source>
        <dbReference type="EMBL" id="CAE8697493.1"/>
    </source>
</evidence>
<feature type="non-terminal residue" evidence="3">
    <location>
        <position position="63"/>
    </location>
</feature>
<feature type="compositionally biased region" description="Low complexity" evidence="1">
    <location>
        <begin position="17"/>
        <end position="32"/>
    </location>
</feature>
<feature type="region of interest" description="Disordered" evidence="1">
    <location>
        <begin position="1"/>
        <end position="37"/>
    </location>
</feature>
<comment type="caution">
    <text evidence="3">The sequence shown here is derived from an EMBL/GenBank/DDBJ whole genome shotgun (WGS) entry which is preliminary data.</text>
</comment>
<dbReference type="AlphaFoldDB" id="A0A813K5C0"/>
<dbReference type="EMBL" id="CAJNNW010024966">
    <property type="protein sequence ID" value="CAE8675011.1"/>
    <property type="molecule type" value="Genomic_DNA"/>
</dbReference>
<gene>
    <name evidence="2" type="ORF">PGLA2088_LOCUS19225</name>
    <name evidence="3" type="ORF">PGLA2088_LOCUS30332</name>
</gene>
<sequence length="63" mass="6754">AWQAARTPHVGFGPKPSFRSFRSSRSNRQASFGNSQLPACPELDALLSLGPIPTEAEVSSVLQ</sequence>